<reference evidence="13" key="1">
    <citation type="submission" date="2021-04" db="EMBL/GenBank/DDBJ databases">
        <title>Genomic insights into ecological role and evolution of a novel Thermoplasmata order Candidatus Sysuiplasmatales.</title>
        <authorList>
            <person name="Yuan Y."/>
        </authorList>
    </citation>
    <scope>NUCLEOTIDE SEQUENCE</scope>
    <source>
        <strain evidence="14">TUT19-bin139</strain>
        <strain evidence="13">YP2-bin.285</strain>
    </source>
</reference>
<dbReference type="InterPro" id="IPR006070">
    <property type="entry name" value="Sua5-like_dom"/>
</dbReference>
<evidence type="ECO:0000256" key="4">
    <source>
        <dbReference type="ARBA" id="ARBA00022490"/>
    </source>
</evidence>
<dbReference type="GO" id="GO:0000049">
    <property type="term" value="F:tRNA binding"/>
    <property type="evidence" value="ECO:0007669"/>
    <property type="project" value="TreeGrafter"/>
</dbReference>
<keyword evidence="4" id="KW-0963">Cytoplasm</keyword>
<organism evidence="13 15">
    <name type="scientific">Candidatus Sysuiplasma superficiale</name>
    <dbReference type="NCBI Taxonomy" id="2823368"/>
    <lineage>
        <taxon>Archaea</taxon>
        <taxon>Methanobacteriati</taxon>
        <taxon>Thermoplasmatota</taxon>
        <taxon>Thermoplasmata</taxon>
        <taxon>Candidatus Sysuiplasmatales</taxon>
        <taxon>Candidatus Sysuiplasmataceae</taxon>
        <taxon>Candidatus Sysuiplasma</taxon>
    </lineage>
</organism>
<evidence type="ECO:0000256" key="9">
    <source>
        <dbReference type="ARBA" id="ARBA00022840"/>
    </source>
</evidence>
<evidence type="ECO:0000256" key="11">
    <source>
        <dbReference type="ARBA" id="ARBA00048366"/>
    </source>
</evidence>
<evidence type="ECO:0000256" key="3">
    <source>
        <dbReference type="ARBA" id="ARBA00012584"/>
    </source>
</evidence>
<proteinExistence type="inferred from homology"/>
<evidence type="ECO:0000256" key="10">
    <source>
        <dbReference type="ARBA" id="ARBA00029774"/>
    </source>
</evidence>
<dbReference type="EMBL" id="JAHEAC010000016">
    <property type="protein sequence ID" value="MBX8643679.1"/>
    <property type="molecule type" value="Genomic_DNA"/>
</dbReference>
<evidence type="ECO:0000256" key="7">
    <source>
        <dbReference type="ARBA" id="ARBA00022695"/>
    </source>
</evidence>
<keyword evidence="9" id="KW-0067">ATP-binding</keyword>
<evidence type="ECO:0000256" key="2">
    <source>
        <dbReference type="ARBA" id="ARBA00007663"/>
    </source>
</evidence>
<evidence type="ECO:0000256" key="1">
    <source>
        <dbReference type="ARBA" id="ARBA00004496"/>
    </source>
</evidence>
<evidence type="ECO:0000313" key="15">
    <source>
        <dbReference type="Proteomes" id="UP000716004"/>
    </source>
</evidence>
<evidence type="ECO:0000259" key="12">
    <source>
        <dbReference type="PROSITE" id="PS51163"/>
    </source>
</evidence>
<keyword evidence="7" id="KW-0548">Nucleotidyltransferase</keyword>
<dbReference type="GO" id="GO:0005524">
    <property type="term" value="F:ATP binding"/>
    <property type="evidence" value="ECO:0007669"/>
    <property type="project" value="UniProtKB-KW"/>
</dbReference>
<dbReference type="GO" id="GO:0008033">
    <property type="term" value="P:tRNA processing"/>
    <property type="evidence" value="ECO:0007669"/>
    <property type="project" value="UniProtKB-KW"/>
</dbReference>
<feature type="domain" description="YrdC-like" evidence="12">
    <location>
        <begin position="24"/>
        <end position="208"/>
    </location>
</feature>
<dbReference type="PANTHER" id="PTHR17490">
    <property type="entry name" value="SUA5"/>
    <property type="match status" value="1"/>
</dbReference>
<keyword evidence="5" id="KW-0808">Transferase</keyword>
<evidence type="ECO:0000313" key="13">
    <source>
        <dbReference type="EMBL" id="MBX8631037.1"/>
    </source>
</evidence>
<dbReference type="Proteomes" id="UP000716004">
    <property type="component" value="Unassembled WGS sequence"/>
</dbReference>
<comment type="subcellular location">
    <subcellularLocation>
        <location evidence="1">Cytoplasm</location>
    </subcellularLocation>
</comment>
<dbReference type="GO" id="GO:0061710">
    <property type="term" value="F:L-threonylcarbamoyladenylate synthase"/>
    <property type="evidence" value="ECO:0007669"/>
    <property type="project" value="UniProtKB-EC"/>
</dbReference>
<sequence length="221" mass="24281">MKLIDCRRYCEFSGAEPVNCTLPADILGEILGALRSGQLIVYPSDTIYCIGADIYDEQSVKKVFMAKNRPFDMPVSVCVPNPKVASEVGYIDRIARKLMDEFMPGPLIMLVDKKEDVPDLLTAGTNTVGIRIPSHPLPLRIMEEFGPLTSASANLHSKQSPVTVESCRKDLGSKISIYLDCGRTKYGVQSTIVDATGGSLKVVREGPIERSRIEEFLTKIA</sequence>
<keyword evidence="6" id="KW-0819">tRNA processing</keyword>
<evidence type="ECO:0000256" key="8">
    <source>
        <dbReference type="ARBA" id="ARBA00022741"/>
    </source>
</evidence>
<name>A0A8J7YHT8_9ARCH</name>
<dbReference type="InterPro" id="IPR017945">
    <property type="entry name" value="DHBP_synth_RibB-like_a/b_dom"/>
</dbReference>
<dbReference type="PANTHER" id="PTHR17490:SF16">
    <property type="entry name" value="THREONYLCARBAMOYL-AMP SYNTHASE"/>
    <property type="match status" value="1"/>
</dbReference>
<evidence type="ECO:0000313" key="14">
    <source>
        <dbReference type="EMBL" id="MBX8643679.1"/>
    </source>
</evidence>
<dbReference type="SUPFAM" id="SSF55821">
    <property type="entry name" value="YrdC/RibB"/>
    <property type="match status" value="1"/>
</dbReference>
<keyword evidence="8" id="KW-0547">Nucleotide-binding</keyword>
<dbReference type="Proteomes" id="UP000750197">
    <property type="component" value="Unassembled WGS sequence"/>
</dbReference>
<protein>
    <recommendedName>
        <fullName evidence="10">L-threonylcarbamoyladenylate synthase</fullName>
        <ecNumber evidence="3">2.7.7.87</ecNumber>
    </recommendedName>
    <alternativeName>
        <fullName evidence="10">L-threonylcarbamoyladenylate synthase</fullName>
    </alternativeName>
</protein>
<evidence type="ECO:0000256" key="6">
    <source>
        <dbReference type="ARBA" id="ARBA00022694"/>
    </source>
</evidence>
<evidence type="ECO:0000256" key="5">
    <source>
        <dbReference type="ARBA" id="ARBA00022679"/>
    </source>
</evidence>
<comment type="similarity">
    <text evidence="2">Belongs to the SUA5 family.</text>
</comment>
<dbReference type="PROSITE" id="PS51163">
    <property type="entry name" value="YRDC"/>
    <property type="match status" value="1"/>
</dbReference>
<dbReference type="Pfam" id="PF01300">
    <property type="entry name" value="Sua5_yciO_yrdC"/>
    <property type="match status" value="1"/>
</dbReference>
<dbReference type="GO" id="GO:0003725">
    <property type="term" value="F:double-stranded RNA binding"/>
    <property type="evidence" value="ECO:0007669"/>
    <property type="project" value="InterPro"/>
</dbReference>
<accession>A0A8J7YHT8</accession>
<gene>
    <name evidence="13" type="ORF">J9259_00720</name>
    <name evidence="14" type="ORF">KIY12_02995</name>
</gene>
<dbReference type="EC" id="2.7.7.87" evidence="3"/>
<dbReference type="AlphaFoldDB" id="A0A8J7YHT8"/>
<dbReference type="GO" id="GO:0005737">
    <property type="term" value="C:cytoplasm"/>
    <property type="evidence" value="ECO:0007669"/>
    <property type="project" value="UniProtKB-SubCell"/>
</dbReference>
<dbReference type="NCBIfam" id="TIGR00057">
    <property type="entry name" value="L-threonylcarbamoyladenylate synthase"/>
    <property type="match status" value="1"/>
</dbReference>
<dbReference type="Gene3D" id="3.90.870.10">
    <property type="entry name" value="DHBP synthase"/>
    <property type="match status" value="1"/>
</dbReference>
<comment type="catalytic activity">
    <reaction evidence="11">
        <text>L-threonine + hydrogencarbonate + ATP = L-threonylcarbamoyladenylate + diphosphate + H2O</text>
        <dbReference type="Rhea" id="RHEA:36407"/>
        <dbReference type="ChEBI" id="CHEBI:15377"/>
        <dbReference type="ChEBI" id="CHEBI:17544"/>
        <dbReference type="ChEBI" id="CHEBI:30616"/>
        <dbReference type="ChEBI" id="CHEBI:33019"/>
        <dbReference type="ChEBI" id="CHEBI:57926"/>
        <dbReference type="ChEBI" id="CHEBI:73682"/>
        <dbReference type="EC" id="2.7.7.87"/>
    </reaction>
</comment>
<dbReference type="EMBL" id="JAGVSJ010000001">
    <property type="protein sequence ID" value="MBX8631037.1"/>
    <property type="molecule type" value="Genomic_DNA"/>
</dbReference>
<dbReference type="InterPro" id="IPR050156">
    <property type="entry name" value="TC-AMP_synthase_SUA5"/>
</dbReference>
<dbReference type="GO" id="GO:0006450">
    <property type="term" value="P:regulation of translational fidelity"/>
    <property type="evidence" value="ECO:0007669"/>
    <property type="project" value="TreeGrafter"/>
</dbReference>
<comment type="caution">
    <text evidence="13">The sequence shown here is derived from an EMBL/GenBank/DDBJ whole genome shotgun (WGS) entry which is preliminary data.</text>
</comment>